<keyword evidence="2" id="KW-1185">Reference proteome</keyword>
<dbReference type="EMBL" id="JBBPBN010000040">
    <property type="protein sequence ID" value="KAK8998969.1"/>
    <property type="molecule type" value="Genomic_DNA"/>
</dbReference>
<evidence type="ECO:0000313" key="2">
    <source>
        <dbReference type="Proteomes" id="UP001396334"/>
    </source>
</evidence>
<gene>
    <name evidence="1" type="ORF">V6N11_070148</name>
</gene>
<dbReference type="Proteomes" id="UP001396334">
    <property type="component" value="Unassembled WGS sequence"/>
</dbReference>
<organism evidence="1 2">
    <name type="scientific">Hibiscus sabdariffa</name>
    <name type="common">roselle</name>
    <dbReference type="NCBI Taxonomy" id="183260"/>
    <lineage>
        <taxon>Eukaryota</taxon>
        <taxon>Viridiplantae</taxon>
        <taxon>Streptophyta</taxon>
        <taxon>Embryophyta</taxon>
        <taxon>Tracheophyta</taxon>
        <taxon>Spermatophyta</taxon>
        <taxon>Magnoliopsida</taxon>
        <taxon>eudicotyledons</taxon>
        <taxon>Gunneridae</taxon>
        <taxon>Pentapetalae</taxon>
        <taxon>rosids</taxon>
        <taxon>malvids</taxon>
        <taxon>Malvales</taxon>
        <taxon>Malvaceae</taxon>
        <taxon>Malvoideae</taxon>
        <taxon>Hibiscus</taxon>
    </lineage>
</organism>
<accession>A0ABR2QE86</accession>
<evidence type="ECO:0000313" key="1">
    <source>
        <dbReference type="EMBL" id="KAK8998969.1"/>
    </source>
</evidence>
<comment type="caution">
    <text evidence="1">The sequence shown here is derived from an EMBL/GenBank/DDBJ whole genome shotgun (WGS) entry which is preliminary data.</text>
</comment>
<reference evidence="1 2" key="1">
    <citation type="journal article" date="2024" name="G3 (Bethesda)">
        <title>Genome assembly of Hibiscus sabdariffa L. provides insights into metabolisms of medicinal natural products.</title>
        <authorList>
            <person name="Kim T."/>
        </authorList>
    </citation>
    <scope>NUCLEOTIDE SEQUENCE [LARGE SCALE GENOMIC DNA]</scope>
    <source>
        <strain evidence="1">TK-2024</strain>
        <tissue evidence="1">Old leaves</tissue>
    </source>
</reference>
<sequence>MEPSFGLGTRSVAGYNHEDQCDQQDYRDMIGKITMEINVINVSMLGKGCASDVERGLLPLPADPNSEVIPLFDESIHFGSDYRPTAKELLTTMIGVLELGVIDATGVQPMK</sequence>
<proteinExistence type="predicted"/>
<protein>
    <submittedName>
        <fullName evidence="1">Uncharacterized protein</fullName>
    </submittedName>
</protein>
<name>A0ABR2QE86_9ROSI</name>